<evidence type="ECO:0000259" key="1">
    <source>
        <dbReference type="Pfam" id="PF04542"/>
    </source>
</evidence>
<dbReference type="Pfam" id="PF20239">
    <property type="entry name" value="DUF6596"/>
    <property type="match status" value="1"/>
</dbReference>
<evidence type="ECO:0000259" key="2">
    <source>
        <dbReference type="Pfam" id="PF20239"/>
    </source>
</evidence>
<dbReference type="InterPro" id="IPR007627">
    <property type="entry name" value="RNA_pol_sigma70_r2"/>
</dbReference>
<dbReference type="Gene3D" id="1.10.1740.10">
    <property type="match status" value="1"/>
</dbReference>
<comment type="caution">
    <text evidence="3">The sequence shown here is derived from an EMBL/GenBank/DDBJ whole genome shotgun (WGS) entry which is preliminary data.</text>
</comment>
<name>A0A935C972_9BACT</name>
<dbReference type="Pfam" id="PF04542">
    <property type="entry name" value="Sigma70_r2"/>
    <property type="match status" value="1"/>
</dbReference>
<feature type="domain" description="DUF6596" evidence="2">
    <location>
        <begin position="192"/>
        <end position="293"/>
    </location>
</feature>
<dbReference type="InterPro" id="IPR014284">
    <property type="entry name" value="RNA_pol_sigma-70_dom"/>
</dbReference>
<protein>
    <submittedName>
        <fullName evidence="3">Sigma-70 family RNA polymerase sigma factor</fullName>
    </submittedName>
</protein>
<dbReference type="InterPro" id="IPR013325">
    <property type="entry name" value="RNA_pol_sigma_r2"/>
</dbReference>
<organism evidence="3 4">
    <name type="scientific">Marivirga aurantiaca</name>
    <dbReference type="NCBI Taxonomy" id="2802615"/>
    <lineage>
        <taxon>Bacteria</taxon>
        <taxon>Pseudomonadati</taxon>
        <taxon>Bacteroidota</taxon>
        <taxon>Cytophagia</taxon>
        <taxon>Cytophagales</taxon>
        <taxon>Marivirgaceae</taxon>
        <taxon>Marivirga</taxon>
    </lineage>
</organism>
<dbReference type="PANTHER" id="PTHR47756:SF2">
    <property type="entry name" value="BLL6612 PROTEIN"/>
    <property type="match status" value="1"/>
</dbReference>
<accession>A0A935C972</accession>
<dbReference type="GO" id="GO:0003700">
    <property type="term" value="F:DNA-binding transcription factor activity"/>
    <property type="evidence" value="ECO:0007669"/>
    <property type="project" value="InterPro"/>
</dbReference>
<dbReference type="InterPro" id="IPR013324">
    <property type="entry name" value="RNA_pol_sigma_r3/r4-like"/>
</dbReference>
<dbReference type="InterPro" id="IPR046531">
    <property type="entry name" value="DUF6596"/>
</dbReference>
<proteinExistence type="predicted"/>
<dbReference type="AlphaFoldDB" id="A0A935C972"/>
<evidence type="ECO:0000313" key="3">
    <source>
        <dbReference type="EMBL" id="MBK6266006.1"/>
    </source>
</evidence>
<dbReference type="SUPFAM" id="SSF88659">
    <property type="entry name" value="Sigma3 and sigma4 domains of RNA polymerase sigma factors"/>
    <property type="match status" value="1"/>
</dbReference>
<feature type="domain" description="RNA polymerase sigma-70 region 2" evidence="1">
    <location>
        <begin position="36"/>
        <end position="87"/>
    </location>
</feature>
<keyword evidence="4" id="KW-1185">Reference proteome</keyword>
<gene>
    <name evidence="3" type="ORF">JKA74_13265</name>
</gene>
<reference evidence="3" key="1">
    <citation type="submission" date="2021-01" db="EMBL/GenBank/DDBJ databases">
        <title>Marivirga aurantiaca sp. nov., isolated from intertidal surface sediments.</title>
        <authorList>
            <person name="Zhang M."/>
        </authorList>
    </citation>
    <scope>NUCLEOTIDE SEQUENCE</scope>
    <source>
        <strain evidence="3">S37H4</strain>
    </source>
</reference>
<evidence type="ECO:0000313" key="4">
    <source>
        <dbReference type="Proteomes" id="UP000611723"/>
    </source>
</evidence>
<dbReference type="GO" id="GO:0006352">
    <property type="term" value="P:DNA-templated transcription initiation"/>
    <property type="evidence" value="ECO:0007669"/>
    <property type="project" value="InterPro"/>
</dbReference>
<dbReference type="PANTHER" id="PTHR47756">
    <property type="entry name" value="BLL6612 PROTEIN-RELATED"/>
    <property type="match status" value="1"/>
</dbReference>
<dbReference type="SUPFAM" id="SSF88946">
    <property type="entry name" value="Sigma2 domain of RNA polymerase sigma factors"/>
    <property type="match status" value="1"/>
</dbReference>
<sequence length="429" mass="49446">MKKPADHQTSVQQLTAHLFRESSGKMVAALTSLFGLNNIDTLMDVVQDTFEVALSSWRYKGVPANPQGWLMKVAKNKAINALKRENKTQEFSSSDYQELLNSQDESQFILSTEEIEDSQLRLMFMCCNPEFSPKNQVIVTLNILCGFGVREISNALIMQNDAVKKALLRCKQALRKADDILKIKSFSPPDERLNTVQTIIYLMFNEGYKTTNSKSGINNDLCFEAIRLARLLLDRYPVDSYRTQALLALMFFNLSRFPARLNEKEEWLTMEEQDRKLWNKTFIEEGFYYLNCATKADELSHFHLEAIISSLHCSASSFKETDWKAIAYLYEKLTVLKPDSPFIQLNRIIAESYVCHSPSHVQDVEALENRYNLTDYFAIPLTKGDIYRRNSEMEKAIHFYKKALDSPLSAMDRQLVEKKILQCNLKSHT</sequence>
<dbReference type="NCBIfam" id="TIGR02937">
    <property type="entry name" value="sigma70-ECF"/>
    <property type="match status" value="1"/>
</dbReference>
<dbReference type="Proteomes" id="UP000611723">
    <property type="component" value="Unassembled WGS sequence"/>
</dbReference>
<dbReference type="RefSeq" id="WP_201431690.1">
    <property type="nucleotide sequence ID" value="NZ_JAEQBW010000006.1"/>
</dbReference>
<dbReference type="EMBL" id="JAEQBW010000006">
    <property type="protein sequence ID" value="MBK6266006.1"/>
    <property type="molecule type" value="Genomic_DNA"/>
</dbReference>